<organism evidence="1 2">
    <name type="scientific">Prorocentrum cordatum</name>
    <dbReference type="NCBI Taxonomy" id="2364126"/>
    <lineage>
        <taxon>Eukaryota</taxon>
        <taxon>Sar</taxon>
        <taxon>Alveolata</taxon>
        <taxon>Dinophyceae</taxon>
        <taxon>Prorocentrales</taxon>
        <taxon>Prorocentraceae</taxon>
        <taxon>Prorocentrum</taxon>
    </lineage>
</organism>
<dbReference type="Proteomes" id="UP001189429">
    <property type="component" value="Unassembled WGS sequence"/>
</dbReference>
<reference evidence="1" key="1">
    <citation type="submission" date="2023-10" db="EMBL/GenBank/DDBJ databases">
        <authorList>
            <person name="Chen Y."/>
            <person name="Shah S."/>
            <person name="Dougan E. K."/>
            <person name="Thang M."/>
            <person name="Chan C."/>
        </authorList>
    </citation>
    <scope>NUCLEOTIDE SEQUENCE [LARGE SCALE GENOMIC DNA]</scope>
</reference>
<comment type="caution">
    <text evidence="1">The sequence shown here is derived from an EMBL/GenBank/DDBJ whole genome shotgun (WGS) entry which is preliminary data.</text>
</comment>
<keyword evidence="2" id="KW-1185">Reference proteome</keyword>
<protein>
    <submittedName>
        <fullName evidence="1">Uncharacterized protein</fullName>
    </submittedName>
</protein>
<gene>
    <name evidence="1" type="ORF">PCOR1329_LOCUS35374</name>
</gene>
<accession>A0ABN9T439</accession>
<evidence type="ECO:0000313" key="2">
    <source>
        <dbReference type="Proteomes" id="UP001189429"/>
    </source>
</evidence>
<evidence type="ECO:0000313" key="1">
    <source>
        <dbReference type="EMBL" id="CAK0839769.1"/>
    </source>
</evidence>
<proteinExistence type="predicted"/>
<feature type="non-terminal residue" evidence="1">
    <location>
        <position position="1"/>
    </location>
</feature>
<dbReference type="EMBL" id="CAUYUJ010014322">
    <property type="protein sequence ID" value="CAK0839769.1"/>
    <property type="molecule type" value="Genomic_DNA"/>
</dbReference>
<sequence length="122" mass="13230">VENLAAHRALGRSRCKEGKGDRGKVWFYDLSRSPGKVRKLEGRFDGVCPCLTTRNGTLWVEAAQSPKHRRFFSFGERFAAQGLPSELADTFSPKGANQGASGNAMAVNCLGLCTACCYADKV</sequence>
<name>A0ABN9T439_9DINO</name>